<comment type="caution">
    <text evidence="1">The sequence shown here is derived from an EMBL/GenBank/DDBJ whole genome shotgun (WGS) entry which is preliminary data.</text>
</comment>
<dbReference type="AlphaFoldDB" id="A0A101J5R8"/>
<dbReference type="Proteomes" id="UP000053923">
    <property type="component" value="Unassembled WGS sequence"/>
</dbReference>
<evidence type="ECO:0000313" key="1">
    <source>
        <dbReference type="EMBL" id="KUL20616.1"/>
    </source>
</evidence>
<reference evidence="2" key="1">
    <citation type="submission" date="2015-10" db="EMBL/GenBank/DDBJ databases">
        <authorList>
            <person name="Ju K.-S."/>
            <person name="Doroghazi J.R."/>
            <person name="Metcalf W.W."/>
        </authorList>
    </citation>
    <scope>NUCLEOTIDE SEQUENCE [LARGE SCALE GENOMIC DNA]</scope>
    <source>
        <strain evidence="2">NRRL 3151</strain>
    </source>
</reference>
<proteinExistence type="predicted"/>
<sequence>MPDVLHGVALVDVGVTWRETHADEDHPFRLRQAADQTTAESITHCSDLLDDFLRTISRMENEYLRAAMEGERF</sequence>
<dbReference type="EMBL" id="LLZG01000421">
    <property type="protein sequence ID" value="KUL20616.1"/>
    <property type="molecule type" value="Genomic_DNA"/>
</dbReference>
<protein>
    <submittedName>
        <fullName evidence="1">Uncharacterized protein</fullName>
    </submittedName>
</protein>
<evidence type="ECO:0000313" key="2">
    <source>
        <dbReference type="Proteomes" id="UP000053923"/>
    </source>
</evidence>
<name>A0A101J5R8_9ACTN</name>
<accession>A0A101J5R8</accession>
<dbReference type="OrthoDB" id="4237511at2"/>
<keyword evidence="2" id="KW-1185">Reference proteome</keyword>
<dbReference type="RefSeq" id="WP_062715642.1">
    <property type="nucleotide sequence ID" value="NZ_LLZG01000421.1"/>
</dbReference>
<organism evidence="1 2">
    <name type="scientific">Streptomyces regalis</name>
    <dbReference type="NCBI Taxonomy" id="68262"/>
    <lineage>
        <taxon>Bacteria</taxon>
        <taxon>Bacillati</taxon>
        <taxon>Actinomycetota</taxon>
        <taxon>Actinomycetes</taxon>
        <taxon>Kitasatosporales</taxon>
        <taxon>Streptomycetaceae</taxon>
        <taxon>Streptomyces</taxon>
    </lineage>
</organism>
<gene>
    <name evidence="1" type="ORF">ADL12_48465</name>
</gene>